<dbReference type="KEGG" id="dmp:FAK_22000"/>
<proteinExistence type="predicted"/>
<name>A0AAU9EIS4_9BACT</name>
<keyword evidence="1" id="KW-0812">Transmembrane</keyword>
<sequence>MKSHYDNLYLGLGTALIFLFVSLWLIPNFILVPSSVQMTGVSPSFWPEVISWGLVGLGIMLACSSLIQIRKTKAGAARAGEAADNSAAIPKVNPRSVGMACLTIGAMVGYYFLVDWLGMMLSSMVALLGYTLIYGYRDFKLTVPIAVLVPLVLYFFFVKVANIPMPPGPWGW</sequence>
<keyword evidence="1" id="KW-1133">Transmembrane helix</keyword>
<reference evidence="4" key="1">
    <citation type="journal article" date="2023" name="Arch. Microbiol.">
        <title>Desulfoferula mesophilus gen. nov. sp. nov., a mesophilic sulfate-reducing bacterium isolated from a brackish lake sediment.</title>
        <authorList>
            <person name="Watanabe T."/>
            <person name="Yabe T."/>
            <person name="Tsuji J.M."/>
            <person name="Fukui M."/>
        </authorList>
    </citation>
    <scope>NUCLEOTIDE SEQUENCE [LARGE SCALE GENOMIC DNA]</scope>
    <source>
        <strain evidence="4">12FAK</strain>
    </source>
</reference>
<dbReference type="Pfam" id="PF07331">
    <property type="entry name" value="TctB"/>
    <property type="match status" value="1"/>
</dbReference>
<evidence type="ECO:0000256" key="1">
    <source>
        <dbReference type="SAM" id="Phobius"/>
    </source>
</evidence>
<feature type="transmembrane region" description="Helical" evidence="1">
    <location>
        <begin position="96"/>
        <end position="113"/>
    </location>
</feature>
<organism evidence="3 4">
    <name type="scientific">Desulfoferula mesophila</name>
    <dbReference type="NCBI Taxonomy" id="3058419"/>
    <lineage>
        <taxon>Bacteria</taxon>
        <taxon>Pseudomonadati</taxon>
        <taxon>Thermodesulfobacteriota</taxon>
        <taxon>Desulfarculia</taxon>
        <taxon>Desulfarculales</taxon>
        <taxon>Desulfarculaceae</taxon>
        <taxon>Desulfoferula</taxon>
    </lineage>
</organism>
<protein>
    <recommendedName>
        <fullName evidence="2">DUF1468 domain-containing protein</fullName>
    </recommendedName>
</protein>
<evidence type="ECO:0000313" key="4">
    <source>
        <dbReference type="Proteomes" id="UP001366166"/>
    </source>
</evidence>
<feature type="transmembrane region" description="Helical" evidence="1">
    <location>
        <begin position="119"/>
        <end position="136"/>
    </location>
</feature>
<gene>
    <name evidence="3" type="ORF">FAK_22000</name>
</gene>
<dbReference type="RefSeq" id="WP_338599128.1">
    <property type="nucleotide sequence ID" value="NZ_AP028679.1"/>
</dbReference>
<feature type="transmembrane region" description="Helical" evidence="1">
    <location>
        <begin position="50"/>
        <end position="69"/>
    </location>
</feature>
<keyword evidence="4" id="KW-1185">Reference proteome</keyword>
<dbReference type="EMBL" id="AP028679">
    <property type="protein sequence ID" value="BEQ15134.1"/>
    <property type="molecule type" value="Genomic_DNA"/>
</dbReference>
<feature type="transmembrane region" description="Helical" evidence="1">
    <location>
        <begin position="7"/>
        <end position="30"/>
    </location>
</feature>
<accession>A0AAU9EIS4</accession>
<dbReference type="AlphaFoldDB" id="A0AAU9EIS4"/>
<keyword evidence="1" id="KW-0472">Membrane</keyword>
<dbReference type="InterPro" id="IPR009936">
    <property type="entry name" value="DUF1468"/>
</dbReference>
<feature type="transmembrane region" description="Helical" evidence="1">
    <location>
        <begin position="143"/>
        <end position="163"/>
    </location>
</feature>
<evidence type="ECO:0000259" key="2">
    <source>
        <dbReference type="Pfam" id="PF07331"/>
    </source>
</evidence>
<evidence type="ECO:0000313" key="3">
    <source>
        <dbReference type="EMBL" id="BEQ15134.1"/>
    </source>
</evidence>
<dbReference type="Proteomes" id="UP001366166">
    <property type="component" value="Chromosome"/>
</dbReference>
<feature type="domain" description="DUF1468" evidence="2">
    <location>
        <begin position="15"/>
        <end position="166"/>
    </location>
</feature>